<feature type="non-terminal residue" evidence="1">
    <location>
        <position position="1"/>
    </location>
</feature>
<organism evidence="1">
    <name type="scientific">marine sediment metagenome</name>
    <dbReference type="NCBI Taxonomy" id="412755"/>
    <lineage>
        <taxon>unclassified sequences</taxon>
        <taxon>metagenomes</taxon>
        <taxon>ecological metagenomes</taxon>
    </lineage>
</organism>
<proteinExistence type="predicted"/>
<name>A0A0F9BW02_9ZZZZ</name>
<comment type="caution">
    <text evidence="1">The sequence shown here is derived from an EMBL/GenBank/DDBJ whole genome shotgun (WGS) entry which is preliminary data.</text>
</comment>
<dbReference type="InterPro" id="IPR015943">
    <property type="entry name" value="WD40/YVTN_repeat-like_dom_sf"/>
</dbReference>
<dbReference type="AlphaFoldDB" id="A0A0F9BW02"/>
<dbReference type="EMBL" id="LAZR01038999">
    <property type="protein sequence ID" value="KKL18107.1"/>
    <property type="molecule type" value="Genomic_DNA"/>
</dbReference>
<sequence>PLYYTRCTIATDDHNEIYTIAGTMGKSLDGGENFKRFTNMVGGDNHDMWIDPTNGDRMIVGNDGVSVSTNRGESWLRPRLPIAQMYHVYTDNQIPYSVLGNRQDGPSYRGPSNNLTSGDIPIGAWHSVGGCESGFAIPDPVDNNIVWSGWYVGILERYDVRTGHARNVSVWPDNPESWPAADLKYRFQWTFPLHVSQHDNNTIFVTSQYVHRTTNGGQSWQVISPDLTTNDKTKQGISGGLTPDNIGVEYCCVIYAFDQSPVDPNVLWTGSNDGMVYVTRDGGQSWTNVTDNIPDLPPDGVVRNIDASKWDAAKAYIAIEHHQQGNFEPHVYKTANYGEDWEKIVDGIADSPLSYAREILEDPVRPGLVYLGTENALYVTFNDGDTWQPLMNNMPPAPMYDMVVQEHFNDLVVGTYGRGFWIMDDLSPLQQLTSDVASADAYLFEPRSAYRFHNITSSMSMSNDPTAGENPQYGASINYWLGSDQAGDVEIRVASESGETIRTLEG</sequence>
<reference evidence="1" key="1">
    <citation type="journal article" date="2015" name="Nature">
        <title>Complex archaea that bridge the gap between prokaryotes and eukaryotes.</title>
        <authorList>
            <person name="Spang A."/>
            <person name="Saw J.H."/>
            <person name="Jorgensen S.L."/>
            <person name="Zaremba-Niedzwiedzka K."/>
            <person name="Martijn J."/>
            <person name="Lind A.E."/>
            <person name="van Eijk R."/>
            <person name="Schleper C."/>
            <person name="Guy L."/>
            <person name="Ettema T.J."/>
        </authorList>
    </citation>
    <scope>NUCLEOTIDE SEQUENCE</scope>
</reference>
<accession>A0A0F9BW02</accession>
<protein>
    <recommendedName>
        <fullName evidence="2">Sortilin N-terminal domain-containing protein</fullName>
    </recommendedName>
</protein>
<gene>
    <name evidence="1" type="ORF">LCGC14_2478830</name>
</gene>
<feature type="non-terminal residue" evidence="1">
    <location>
        <position position="506"/>
    </location>
</feature>
<evidence type="ECO:0008006" key="2">
    <source>
        <dbReference type="Google" id="ProtNLM"/>
    </source>
</evidence>
<dbReference type="SUPFAM" id="SSF110296">
    <property type="entry name" value="Oligoxyloglucan reducing end-specific cellobiohydrolase"/>
    <property type="match status" value="1"/>
</dbReference>
<dbReference type="Gene3D" id="2.130.10.10">
    <property type="entry name" value="YVTN repeat-like/Quinoprotein amine dehydrogenase"/>
    <property type="match status" value="2"/>
</dbReference>
<evidence type="ECO:0000313" key="1">
    <source>
        <dbReference type="EMBL" id="KKL18107.1"/>
    </source>
</evidence>